<gene>
    <name evidence="3" type="ORF">SAMN05421796_11081</name>
</gene>
<reference evidence="4" key="1">
    <citation type="submission" date="2017-01" db="EMBL/GenBank/DDBJ databases">
        <authorList>
            <person name="Varghese N."/>
            <person name="Submissions S."/>
        </authorList>
    </citation>
    <scope>NUCLEOTIDE SEQUENCE [LARGE SCALE GENOMIC DNA]</scope>
    <source>
        <strain evidence="4">DSM 21068</strain>
    </source>
</reference>
<evidence type="ECO:0000259" key="2">
    <source>
        <dbReference type="Pfam" id="PF12706"/>
    </source>
</evidence>
<dbReference type="SUPFAM" id="SSF56281">
    <property type="entry name" value="Metallo-hydrolase/oxidoreductase"/>
    <property type="match status" value="1"/>
</dbReference>
<protein>
    <submittedName>
        <fullName evidence="3">L-ascorbate metabolism protein UlaG, beta-lactamase superfamily</fullName>
    </submittedName>
</protein>
<dbReference type="PANTHER" id="PTHR43546">
    <property type="entry name" value="UPF0173 METAL-DEPENDENT HYDROLASE MJ1163-RELATED"/>
    <property type="match status" value="1"/>
</dbReference>
<dbReference type="InterPro" id="IPR050114">
    <property type="entry name" value="UPF0173_UPF0282_UlaG_hydrolase"/>
</dbReference>
<organism evidence="3 4">
    <name type="scientific">Chryseobacterium piscicola</name>
    <dbReference type="NCBI Taxonomy" id="551459"/>
    <lineage>
        <taxon>Bacteria</taxon>
        <taxon>Pseudomonadati</taxon>
        <taxon>Bacteroidota</taxon>
        <taxon>Flavobacteriia</taxon>
        <taxon>Flavobacteriales</taxon>
        <taxon>Weeksellaceae</taxon>
        <taxon>Chryseobacterium group</taxon>
        <taxon>Chryseobacterium</taxon>
    </lineage>
</organism>
<dbReference type="EMBL" id="FTOJ01000010">
    <property type="protein sequence ID" value="SIT04467.1"/>
    <property type="molecule type" value="Genomic_DNA"/>
</dbReference>
<dbReference type="Pfam" id="PF12706">
    <property type="entry name" value="Lactamase_B_2"/>
    <property type="match status" value="1"/>
</dbReference>
<name>A0A1N7P1N4_9FLAO</name>
<dbReference type="Proteomes" id="UP000186246">
    <property type="component" value="Unassembled WGS sequence"/>
</dbReference>
<dbReference type="GO" id="GO:0016787">
    <property type="term" value="F:hydrolase activity"/>
    <property type="evidence" value="ECO:0007669"/>
    <property type="project" value="UniProtKB-KW"/>
</dbReference>
<evidence type="ECO:0000313" key="3">
    <source>
        <dbReference type="EMBL" id="SIT04467.1"/>
    </source>
</evidence>
<sequence length="274" mass="30854">MENIFTLGNFALIIKKLGTMKIHHLRNATLVIETEDKVILVDPMLGKKGTAGPTFTLFRFKPQRNPIVDLPKNGMKIVEKTTHCLITHLHPDHLDKEAENFLRSKQIPVICSIKDEATLRKRGLNVSQTVEYWKESPFLGGKIQGIPAVHGYGFVAKPMGNVMGFYVELPNEKSIYLSADTIYTDDVHKVLTQLKPEISVVACGTAQLDIFQPLLMRMDDILKFVKNAPNKVIANHLEAVNHCPTTRKQLEEEVSKIGLSDKIFIPNDGEIRVY</sequence>
<keyword evidence="1" id="KW-0378">Hydrolase</keyword>
<dbReference type="AlphaFoldDB" id="A0A1N7P1N4"/>
<evidence type="ECO:0000313" key="4">
    <source>
        <dbReference type="Proteomes" id="UP000186246"/>
    </source>
</evidence>
<feature type="domain" description="Metallo-beta-lactamase" evidence="2">
    <location>
        <begin position="39"/>
        <end position="196"/>
    </location>
</feature>
<dbReference type="InterPro" id="IPR001279">
    <property type="entry name" value="Metallo-B-lactamas"/>
</dbReference>
<proteinExistence type="predicted"/>
<dbReference type="STRING" id="551459.SAMN05421796_11081"/>
<dbReference type="PANTHER" id="PTHR43546:SF9">
    <property type="entry name" value="L-ASCORBATE-6-PHOSPHATE LACTONASE ULAG-RELATED"/>
    <property type="match status" value="1"/>
</dbReference>
<evidence type="ECO:0000256" key="1">
    <source>
        <dbReference type="ARBA" id="ARBA00022801"/>
    </source>
</evidence>
<dbReference type="Gene3D" id="3.60.15.10">
    <property type="entry name" value="Ribonuclease Z/Hydroxyacylglutathione hydrolase-like"/>
    <property type="match status" value="1"/>
</dbReference>
<accession>A0A1N7P1N4</accession>
<dbReference type="InterPro" id="IPR036866">
    <property type="entry name" value="RibonucZ/Hydroxyglut_hydro"/>
</dbReference>